<dbReference type="EMBL" id="CP022163">
    <property type="protein sequence ID" value="ATB32689.1"/>
    <property type="molecule type" value="Genomic_DNA"/>
</dbReference>
<keyword evidence="1 2" id="KW-0597">Phosphoprotein</keyword>
<dbReference type="Pfam" id="PF00072">
    <property type="entry name" value="Response_reg"/>
    <property type="match status" value="1"/>
</dbReference>
<protein>
    <submittedName>
        <fullName evidence="5">Chemotaxis protein CheY</fullName>
    </submittedName>
</protein>
<evidence type="ECO:0000259" key="4">
    <source>
        <dbReference type="PROSITE" id="PS50110"/>
    </source>
</evidence>
<dbReference type="InterPro" id="IPR011006">
    <property type="entry name" value="CheY-like_superfamily"/>
</dbReference>
<feature type="domain" description="Response regulatory" evidence="4">
    <location>
        <begin position="121"/>
        <end position="232"/>
    </location>
</feature>
<sequence length="235" mass="25291">MRRYLLLDDNEAFAENLAEILRDGGDDATVVTDGARALSLASSRRYDALLTDMKMPGMTGAEAVHHIRQVDPGLAVVVITAYPGEEELETARREGLLAVLPKPVPIPSLMSLLSRARRDGVVLLIEDDPSLGDTLSEELRVRGFSCVTARSAQEAEHLARVRPFAAVVDPRPPGGPEGEALRLLRASYPRLPVFVLTAPPEEGAPGASRRDTSVVSASTDTPALLDALERAHDSR</sequence>
<feature type="region of interest" description="Disordered" evidence="3">
    <location>
        <begin position="198"/>
        <end position="235"/>
    </location>
</feature>
<dbReference type="InterPro" id="IPR001789">
    <property type="entry name" value="Sig_transdc_resp-reg_receiver"/>
</dbReference>
<gene>
    <name evidence="5" type="ORF">MEBOL_006178</name>
</gene>
<dbReference type="PANTHER" id="PTHR44591">
    <property type="entry name" value="STRESS RESPONSE REGULATOR PROTEIN 1"/>
    <property type="match status" value="1"/>
</dbReference>
<evidence type="ECO:0000313" key="6">
    <source>
        <dbReference type="Proteomes" id="UP000217289"/>
    </source>
</evidence>
<organism evidence="5 6">
    <name type="scientific">Melittangium boletus DSM 14713</name>
    <dbReference type="NCBI Taxonomy" id="1294270"/>
    <lineage>
        <taxon>Bacteria</taxon>
        <taxon>Pseudomonadati</taxon>
        <taxon>Myxococcota</taxon>
        <taxon>Myxococcia</taxon>
        <taxon>Myxococcales</taxon>
        <taxon>Cystobacterineae</taxon>
        <taxon>Archangiaceae</taxon>
        <taxon>Melittangium</taxon>
    </lineage>
</organism>
<dbReference type="SUPFAM" id="SSF52172">
    <property type="entry name" value="CheY-like"/>
    <property type="match status" value="2"/>
</dbReference>
<evidence type="ECO:0000256" key="2">
    <source>
        <dbReference type="PROSITE-ProRule" id="PRU00169"/>
    </source>
</evidence>
<dbReference type="SMART" id="SM00448">
    <property type="entry name" value="REC"/>
    <property type="match status" value="2"/>
</dbReference>
<keyword evidence="6" id="KW-1185">Reference proteome</keyword>
<dbReference type="Gene3D" id="3.40.50.2300">
    <property type="match status" value="2"/>
</dbReference>
<dbReference type="PANTHER" id="PTHR44591:SF3">
    <property type="entry name" value="RESPONSE REGULATORY DOMAIN-CONTAINING PROTEIN"/>
    <property type="match status" value="1"/>
</dbReference>
<dbReference type="InterPro" id="IPR050595">
    <property type="entry name" value="Bact_response_regulator"/>
</dbReference>
<feature type="modified residue" description="4-aspartylphosphate" evidence="2">
    <location>
        <position position="169"/>
    </location>
</feature>
<dbReference type="PROSITE" id="PS50110">
    <property type="entry name" value="RESPONSE_REGULATORY"/>
    <property type="match status" value="2"/>
</dbReference>
<evidence type="ECO:0000256" key="3">
    <source>
        <dbReference type="SAM" id="MobiDB-lite"/>
    </source>
</evidence>
<dbReference type="Proteomes" id="UP000217289">
    <property type="component" value="Chromosome"/>
</dbReference>
<proteinExistence type="predicted"/>
<reference evidence="5 6" key="1">
    <citation type="submission" date="2017-06" db="EMBL/GenBank/DDBJ databases">
        <authorList>
            <person name="Kim H.J."/>
            <person name="Triplett B.A."/>
        </authorList>
    </citation>
    <scope>NUCLEOTIDE SEQUENCE [LARGE SCALE GENOMIC DNA]</scope>
    <source>
        <strain evidence="5 6">DSM 14713</strain>
    </source>
</reference>
<dbReference type="AlphaFoldDB" id="A0A250ILR6"/>
<dbReference type="OrthoDB" id="5507548at2"/>
<accession>A0A250ILR6</accession>
<dbReference type="GO" id="GO:0000160">
    <property type="term" value="P:phosphorelay signal transduction system"/>
    <property type="evidence" value="ECO:0007669"/>
    <property type="project" value="InterPro"/>
</dbReference>
<name>A0A250ILR6_9BACT</name>
<feature type="modified residue" description="4-aspartylphosphate" evidence="2">
    <location>
        <position position="52"/>
    </location>
</feature>
<evidence type="ECO:0000256" key="1">
    <source>
        <dbReference type="ARBA" id="ARBA00022553"/>
    </source>
</evidence>
<dbReference type="KEGG" id="mbd:MEBOL_006178"/>
<dbReference type="CDD" id="cd00156">
    <property type="entry name" value="REC"/>
    <property type="match status" value="1"/>
</dbReference>
<dbReference type="RefSeq" id="WP_095980843.1">
    <property type="nucleotide sequence ID" value="NZ_CP022163.1"/>
</dbReference>
<evidence type="ECO:0000313" key="5">
    <source>
        <dbReference type="EMBL" id="ATB32689.1"/>
    </source>
</evidence>
<feature type="domain" description="Response regulatory" evidence="4">
    <location>
        <begin position="3"/>
        <end position="117"/>
    </location>
</feature>